<dbReference type="EnsemblMetazoa" id="PPAI010413-RA">
    <property type="protein sequence ID" value="PPAI010413-PA"/>
    <property type="gene ID" value="PPAI010413"/>
</dbReference>
<evidence type="ECO:0000256" key="1">
    <source>
        <dbReference type="SAM" id="MobiDB-lite"/>
    </source>
</evidence>
<reference evidence="2" key="1">
    <citation type="submission" date="2022-08" db="UniProtKB">
        <authorList>
            <consortium name="EnsemblMetazoa"/>
        </authorList>
    </citation>
    <scope>IDENTIFICATION</scope>
    <source>
        <strain evidence="2">Israel</strain>
    </source>
</reference>
<feature type="compositionally biased region" description="Polar residues" evidence="1">
    <location>
        <begin position="70"/>
        <end position="84"/>
    </location>
</feature>
<evidence type="ECO:0000313" key="2">
    <source>
        <dbReference type="EnsemblMetazoa" id="PPAI010413-PA"/>
    </source>
</evidence>
<dbReference type="EMBL" id="AJVK01018285">
    <property type="status" value="NOT_ANNOTATED_CDS"/>
    <property type="molecule type" value="Genomic_DNA"/>
</dbReference>
<dbReference type="VEuPathDB" id="VectorBase:PPAPM1_003989"/>
<keyword evidence="3" id="KW-1185">Reference proteome</keyword>
<organism evidence="2 3">
    <name type="scientific">Phlebotomus papatasi</name>
    <name type="common">Sandfly</name>
    <dbReference type="NCBI Taxonomy" id="29031"/>
    <lineage>
        <taxon>Eukaryota</taxon>
        <taxon>Metazoa</taxon>
        <taxon>Ecdysozoa</taxon>
        <taxon>Arthropoda</taxon>
        <taxon>Hexapoda</taxon>
        <taxon>Insecta</taxon>
        <taxon>Pterygota</taxon>
        <taxon>Neoptera</taxon>
        <taxon>Endopterygota</taxon>
        <taxon>Diptera</taxon>
        <taxon>Nematocera</taxon>
        <taxon>Psychodoidea</taxon>
        <taxon>Psychodidae</taxon>
        <taxon>Phlebotomus</taxon>
        <taxon>Phlebotomus</taxon>
    </lineage>
</organism>
<proteinExistence type="predicted"/>
<protein>
    <submittedName>
        <fullName evidence="2">Uncharacterized protein</fullName>
    </submittedName>
</protein>
<feature type="region of interest" description="Disordered" evidence="1">
    <location>
        <begin position="70"/>
        <end position="187"/>
    </location>
</feature>
<dbReference type="AlphaFoldDB" id="A0A1B0DPH7"/>
<sequence>MKHIDPFDIARQAFERCNVQEIVYCDEVLEAEKDYNLPLPGAFGQETHSERTFLDSAENSCETFRSFSGLFNSEGTRTSKSLSETSEEFIPTPSPVSPPELPQSEEDIYSDEESPLRATFSPIPEESTEEPPLDAENSKTNCPKIPKEDASNQRQKKQKRLKSILEKISTLRQKENERETGKKGPLN</sequence>
<feature type="compositionally biased region" description="Basic and acidic residues" evidence="1">
    <location>
        <begin position="172"/>
        <end position="187"/>
    </location>
</feature>
<accession>A0A1B0DPH7</accession>
<dbReference type="Proteomes" id="UP000092462">
    <property type="component" value="Unassembled WGS sequence"/>
</dbReference>
<feature type="compositionally biased region" description="Pro residues" evidence="1">
    <location>
        <begin position="92"/>
        <end position="101"/>
    </location>
</feature>
<feature type="compositionally biased region" description="Acidic residues" evidence="1">
    <location>
        <begin position="103"/>
        <end position="113"/>
    </location>
</feature>
<dbReference type="VEuPathDB" id="VectorBase:PPAI010413"/>
<name>A0A1B0DPH7_PHLPP</name>
<evidence type="ECO:0000313" key="3">
    <source>
        <dbReference type="Proteomes" id="UP000092462"/>
    </source>
</evidence>